<gene>
    <name evidence="2" type="ORF">E5161_10070</name>
</gene>
<keyword evidence="1" id="KW-0812">Transmembrane</keyword>
<dbReference type="AlphaFoldDB" id="A0A4U0FBU9"/>
<name>A0A4U0FBU9_9BACL</name>
<feature type="transmembrane region" description="Helical" evidence="1">
    <location>
        <begin position="80"/>
        <end position="98"/>
    </location>
</feature>
<dbReference type="Proteomes" id="UP000309673">
    <property type="component" value="Unassembled WGS sequence"/>
</dbReference>
<proteinExistence type="predicted"/>
<reference evidence="2 3" key="1">
    <citation type="submission" date="2019-04" db="EMBL/GenBank/DDBJ databases">
        <title>Cohnella sp. nov., isolated from soil.</title>
        <authorList>
            <person name="Kim W."/>
        </authorList>
    </citation>
    <scope>NUCLEOTIDE SEQUENCE [LARGE SCALE GENOMIC DNA]</scope>
    <source>
        <strain evidence="2 3">CAU 1483</strain>
    </source>
</reference>
<sequence length="114" mass="12819">MRIATGLLLAMWLLFIGYKFLTTQPVGYDGELLHFIGGFLIFIQLIAWAFVFTKPIVTFIILLLLTVLSIWIAVSMESAYTLFAVVNTIFAVMSYAGHREIVKMAKTKIAAKIK</sequence>
<organism evidence="2 3">
    <name type="scientific">Cohnella pontilimi</name>
    <dbReference type="NCBI Taxonomy" id="2564100"/>
    <lineage>
        <taxon>Bacteria</taxon>
        <taxon>Bacillati</taxon>
        <taxon>Bacillota</taxon>
        <taxon>Bacilli</taxon>
        <taxon>Bacillales</taxon>
        <taxon>Paenibacillaceae</taxon>
        <taxon>Cohnella</taxon>
    </lineage>
</organism>
<evidence type="ECO:0000256" key="1">
    <source>
        <dbReference type="SAM" id="Phobius"/>
    </source>
</evidence>
<protein>
    <submittedName>
        <fullName evidence="2">Uncharacterized protein</fullName>
    </submittedName>
</protein>
<feature type="transmembrane region" description="Helical" evidence="1">
    <location>
        <begin position="56"/>
        <end position="74"/>
    </location>
</feature>
<feature type="transmembrane region" description="Helical" evidence="1">
    <location>
        <begin position="32"/>
        <end position="51"/>
    </location>
</feature>
<evidence type="ECO:0000313" key="3">
    <source>
        <dbReference type="Proteomes" id="UP000309673"/>
    </source>
</evidence>
<comment type="caution">
    <text evidence="2">The sequence shown here is derived from an EMBL/GenBank/DDBJ whole genome shotgun (WGS) entry which is preliminary data.</text>
</comment>
<dbReference type="EMBL" id="SUPK01000004">
    <property type="protein sequence ID" value="TJY42333.1"/>
    <property type="molecule type" value="Genomic_DNA"/>
</dbReference>
<keyword evidence="1" id="KW-0472">Membrane</keyword>
<accession>A0A4U0FBU9</accession>
<dbReference type="RefSeq" id="WP_136777611.1">
    <property type="nucleotide sequence ID" value="NZ_SUPK01000004.1"/>
</dbReference>
<evidence type="ECO:0000313" key="2">
    <source>
        <dbReference type="EMBL" id="TJY42333.1"/>
    </source>
</evidence>
<keyword evidence="3" id="KW-1185">Reference proteome</keyword>
<keyword evidence="1" id="KW-1133">Transmembrane helix</keyword>